<feature type="region of interest" description="Disordered" evidence="1">
    <location>
        <begin position="225"/>
        <end position="245"/>
    </location>
</feature>
<dbReference type="SMART" id="SM01045">
    <property type="entry name" value="BURP"/>
    <property type="match status" value="1"/>
</dbReference>
<protein>
    <submittedName>
        <fullName evidence="4">BURP domain-containing protein 3</fullName>
    </submittedName>
</protein>
<evidence type="ECO:0000313" key="5">
    <source>
        <dbReference type="Proteomes" id="UP001180020"/>
    </source>
</evidence>
<dbReference type="PANTHER" id="PTHR31236">
    <property type="entry name" value="BURP DOMAIN PROTEIN USPL1-LIKE"/>
    <property type="match status" value="1"/>
</dbReference>
<evidence type="ECO:0000259" key="3">
    <source>
        <dbReference type="PROSITE" id="PS51277"/>
    </source>
</evidence>
<sequence>MDSKFMVSLILLLSIAKATAKVALSSRDGFPAAAEAHWKTVLPDTTMPVVINELLHPAKRGLTTSTIILPIIMLVTYGPKRSPRTVDGNEKLNTLHKIPDATLFFFEDDLKRPGTRMRIRLAKRTTDSTSFLPSNKAKSIPFSTADLPNTLSRFSIKPKSKLALLMQETLRQCEAPALKSEVKHCTTSLESMVDFAVSELGTNKGSKRWRRFWRIERLQGKKIAHTSGTRWQGRQRRYQTRRPRW</sequence>
<evidence type="ECO:0000256" key="2">
    <source>
        <dbReference type="SAM" id="SignalP"/>
    </source>
</evidence>
<evidence type="ECO:0000256" key="1">
    <source>
        <dbReference type="SAM" id="MobiDB-lite"/>
    </source>
</evidence>
<feature type="compositionally biased region" description="Basic residues" evidence="1">
    <location>
        <begin position="233"/>
        <end position="245"/>
    </location>
</feature>
<evidence type="ECO:0000313" key="4">
    <source>
        <dbReference type="EMBL" id="KAK1321522.1"/>
    </source>
</evidence>
<dbReference type="PROSITE" id="PS51277">
    <property type="entry name" value="BURP"/>
    <property type="match status" value="1"/>
</dbReference>
<feature type="signal peptide" evidence="2">
    <location>
        <begin position="1"/>
        <end position="20"/>
    </location>
</feature>
<dbReference type="AlphaFoldDB" id="A0AAV9F706"/>
<accession>A0AAV9F706</accession>
<reference evidence="4" key="2">
    <citation type="submission" date="2023-06" db="EMBL/GenBank/DDBJ databases">
        <authorList>
            <person name="Ma L."/>
            <person name="Liu K.-W."/>
            <person name="Li Z."/>
            <person name="Hsiao Y.-Y."/>
            <person name="Qi Y."/>
            <person name="Fu T."/>
            <person name="Tang G."/>
            <person name="Zhang D."/>
            <person name="Sun W.-H."/>
            <person name="Liu D.-K."/>
            <person name="Li Y."/>
            <person name="Chen G.-Z."/>
            <person name="Liu X.-D."/>
            <person name="Liao X.-Y."/>
            <person name="Jiang Y.-T."/>
            <person name="Yu X."/>
            <person name="Hao Y."/>
            <person name="Huang J."/>
            <person name="Zhao X.-W."/>
            <person name="Ke S."/>
            <person name="Chen Y.-Y."/>
            <person name="Wu W.-L."/>
            <person name="Hsu J.-L."/>
            <person name="Lin Y.-F."/>
            <person name="Huang M.-D."/>
            <person name="Li C.-Y."/>
            <person name="Huang L."/>
            <person name="Wang Z.-W."/>
            <person name="Zhao X."/>
            <person name="Zhong W.-Y."/>
            <person name="Peng D.-H."/>
            <person name="Ahmad S."/>
            <person name="Lan S."/>
            <person name="Zhang J.-S."/>
            <person name="Tsai W.-C."/>
            <person name="Van De Peer Y."/>
            <person name="Liu Z.-J."/>
        </authorList>
    </citation>
    <scope>NUCLEOTIDE SEQUENCE</scope>
    <source>
        <strain evidence="4">CP</strain>
        <tissue evidence="4">Leaves</tissue>
    </source>
</reference>
<dbReference type="EMBL" id="JAUJYO010000003">
    <property type="protein sequence ID" value="KAK1321522.1"/>
    <property type="molecule type" value="Genomic_DNA"/>
</dbReference>
<organism evidence="4 5">
    <name type="scientific">Acorus calamus</name>
    <name type="common">Sweet flag</name>
    <dbReference type="NCBI Taxonomy" id="4465"/>
    <lineage>
        <taxon>Eukaryota</taxon>
        <taxon>Viridiplantae</taxon>
        <taxon>Streptophyta</taxon>
        <taxon>Embryophyta</taxon>
        <taxon>Tracheophyta</taxon>
        <taxon>Spermatophyta</taxon>
        <taxon>Magnoliopsida</taxon>
        <taxon>Liliopsida</taxon>
        <taxon>Acoraceae</taxon>
        <taxon>Acorus</taxon>
    </lineage>
</organism>
<dbReference type="Pfam" id="PF03181">
    <property type="entry name" value="BURP"/>
    <property type="match status" value="1"/>
</dbReference>
<keyword evidence="5" id="KW-1185">Reference proteome</keyword>
<reference evidence="4" key="1">
    <citation type="journal article" date="2023" name="Nat. Commun.">
        <title>Diploid and tetraploid genomes of Acorus and the evolution of monocots.</title>
        <authorList>
            <person name="Ma L."/>
            <person name="Liu K.W."/>
            <person name="Li Z."/>
            <person name="Hsiao Y.Y."/>
            <person name="Qi Y."/>
            <person name="Fu T."/>
            <person name="Tang G.D."/>
            <person name="Zhang D."/>
            <person name="Sun W.H."/>
            <person name="Liu D.K."/>
            <person name="Li Y."/>
            <person name="Chen G.Z."/>
            <person name="Liu X.D."/>
            <person name="Liao X.Y."/>
            <person name="Jiang Y.T."/>
            <person name="Yu X."/>
            <person name="Hao Y."/>
            <person name="Huang J."/>
            <person name="Zhao X.W."/>
            <person name="Ke S."/>
            <person name="Chen Y.Y."/>
            <person name="Wu W.L."/>
            <person name="Hsu J.L."/>
            <person name="Lin Y.F."/>
            <person name="Huang M.D."/>
            <person name="Li C.Y."/>
            <person name="Huang L."/>
            <person name="Wang Z.W."/>
            <person name="Zhao X."/>
            <person name="Zhong W.Y."/>
            <person name="Peng D.H."/>
            <person name="Ahmad S."/>
            <person name="Lan S."/>
            <person name="Zhang J.S."/>
            <person name="Tsai W.C."/>
            <person name="Van de Peer Y."/>
            <person name="Liu Z.J."/>
        </authorList>
    </citation>
    <scope>NUCLEOTIDE SEQUENCE</scope>
    <source>
        <strain evidence="4">CP</strain>
    </source>
</reference>
<dbReference type="PANTHER" id="PTHR31236:SF45">
    <property type="entry name" value="BURP DOMAIN-CONTAINING PROTEIN"/>
    <property type="match status" value="1"/>
</dbReference>
<name>A0AAV9F706_ACOCL</name>
<comment type="caution">
    <text evidence="4">The sequence shown here is derived from an EMBL/GenBank/DDBJ whole genome shotgun (WGS) entry which is preliminary data.</text>
</comment>
<gene>
    <name evidence="4" type="primary">BURP3</name>
    <name evidence="4" type="ORF">QJS10_CPA03g01623</name>
</gene>
<feature type="domain" description="BURP" evidence="3">
    <location>
        <begin position="104"/>
        <end position="245"/>
    </location>
</feature>
<dbReference type="InterPro" id="IPR004873">
    <property type="entry name" value="BURP_dom"/>
</dbReference>
<keyword evidence="2" id="KW-0732">Signal</keyword>
<feature type="chain" id="PRO_5043787795" evidence="2">
    <location>
        <begin position="21"/>
        <end position="245"/>
    </location>
</feature>
<proteinExistence type="predicted"/>
<dbReference type="Proteomes" id="UP001180020">
    <property type="component" value="Unassembled WGS sequence"/>
</dbReference>
<dbReference type="InterPro" id="IPR044816">
    <property type="entry name" value="BURP"/>
</dbReference>